<name>A0A9N9G686_9GLOM</name>
<keyword evidence="3" id="KW-1185">Reference proteome</keyword>
<accession>A0A9N9G686</accession>
<gene>
    <name evidence="2" type="ORF">FCALED_LOCUS7723</name>
</gene>
<organism evidence="2 3">
    <name type="scientific">Funneliformis caledonium</name>
    <dbReference type="NCBI Taxonomy" id="1117310"/>
    <lineage>
        <taxon>Eukaryota</taxon>
        <taxon>Fungi</taxon>
        <taxon>Fungi incertae sedis</taxon>
        <taxon>Mucoromycota</taxon>
        <taxon>Glomeromycotina</taxon>
        <taxon>Glomeromycetes</taxon>
        <taxon>Glomerales</taxon>
        <taxon>Glomeraceae</taxon>
        <taxon>Funneliformis</taxon>
    </lineage>
</organism>
<sequence length="42" mass="4879">MLTSDQDEQDLSQSYETSSEKELKSNQHNEVIIKLDKNIIVK</sequence>
<reference evidence="2" key="1">
    <citation type="submission" date="2021-06" db="EMBL/GenBank/DDBJ databases">
        <authorList>
            <person name="Kallberg Y."/>
            <person name="Tangrot J."/>
            <person name="Rosling A."/>
        </authorList>
    </citation>
    <scope>NUCLEOTIDE SEQUENCE</scope>
    <source>
        <strain evidence="2">UK204</strain>
    </source>
</reference>
<comment type="caution">
    <text evidence="2">The sequence shown here is derived from an EMBL/GenBank/DDBJ whole genome shotgun (WGS) entry which is preliminary data.</text>
</comment>
<dbReference type="AlphaFoldDB" id="A0A9N9G686"/>
<feature type="compositionally biased region" description="Acidic residues" evidence="1">
    <location>
        <begin position="1"/>
        <end position="10"/>
    </location>
</feature>
<dbReference type="EMBL" id="CAJVPQ010002101">
    <property type="protein sequence ID" value="CAG8583535.1"/>
    <property type="molecule type" value="Genomic_DNA"/>
</dbReference>
<evidence type="ECO:0000256" key="1">
    <source>
        <dbReference type="SAM" id="MobiDB-lite"/>
    </source>
</evidence>
<dbReference type="Proteomes" id="UP000789570">
    <property type="component" value="Unassembled WGS sequence"/>
</dbReference>
<evidence type="ECO:0000313" key="2">
    <source>
        <dbReference type="EMBL" id="CAG8583535.1"/>
    </source>
</evidence>
<protein>
    <submittedName>
        <fullName evidence="2">1272_t:CDS:1</fullName>
    </submittedName>
</protein>
<feature type="region of interest" description="Disordered" evidence="1">
    <location>
        <begin position="1"/>
        <end position="28"/>
    </location>
</feature>
<evidence type="ECO:0000313" key="3">
    <source>
        <dbReference type="Proteomes" id="UP000789570"/>
    </source>
</evidence>
<feature type="compositionally biased region" description="Basic and acidic residues" evidence="1">
    <location>
        <begin position="18"/>
        <end position="28"/>
    </location>
</feature>
<proteinExistence type="predicted"/>